<dbReference type="SUPFAM" id="SSF55073">
    <property type="entry name" value="Nucleotide cyclase"/>
    <property type="match status" value="1"/>
</dbReference>
<dbReference type="GO" id="GO:0007168">
    <property type="term" value="P:receptor guanylyl cyclase signaling pathway"/>
    <property type="evidence" value="ECO:0007669"/>
    <property type="project" value="TreeGrafter"/>
</dbReference>
<dbReference type="PRINTS" id="PR00255">
    <property type="entry name" value="NATPEPTIDER"/>
</dbReference>
<keyword evidence="9" id="KW-0342">GTP-binding</keyword>
<dbReference type="GO" id="GO:0005886">
    <property type="term" value="C:plasma membrane"/>
    <property type="evidence" value="ECO:0007669"/>
    <property type="project" value="UniProtKB-SubCell"/>
</dbReference>
<keyword evidence="10" id="KW-0472">Membrane</keyword>
<evidence type="ECO:0000256" key="8">
    <source>
        <dbReference type="ARBA" id="ARBA00022989"/>
    </source>
</evidence>
<dbReference type="OrthoDB" id="60033at2759"/>
<keyword evidence="5" id="KW-0812">Transmembrane</keyword>
<keyword evidence="12" id="KW-0325">Glycoprotein</keyword>
<dbReference type="Proteomes" id="UP000245119">
    <property type="component" value="Linkage Group LG1"/>
</dbReference>
<dbReference type="GO" id="GO:0001653">
    <property type="term" value="F:peptide receptor activity"/>
    <property type="evidence" value="ECO:0007669"/>
    <property type="project" value="TreeGrafter"/>
</dbReference>
<protein>
    <recommendedName>
        <fullName evidence="3 16">Guanylate cyclase</fullName>
        <ecNumber evidence="3 16">4.6.1.2</ecNumber>
    </recommendedName>
</protein>
<dbReference type="InterPro" id="IPR001245">
    <property type="entry name" value="Ser-Thr/Tyr_kinase_cat_dom"/>
</dbReference>
<evidence type="ECO:0000259" key="19">
    <source>
        <dbReference type="PROSITE" id="PS50125"/>
    </source>
</evidence>
<organism evidence="20 21">
    <name type="scientific">Pomacea canaliculata</name>
    <name type="common">Golden apple snail</name>
    <dbReference type="NCBI Taxonomy" id="400727"/>
    <lineage>
        <taxon>Eukaryota</taxon>
        <taxon>Metazoa</taxon>
        <taxon>Spiralia</taxon>
        <taxon>Lophotrochozoa</taxon>
        <taxon>Mollusca</taxon>
        <taxon>Gastropoda</taxon>
        <taxon>Caenogastropoda</taxon>
        <taxon>Architaenioglossa</taxon>
        <taxon>Ampullarioidea</taxon>
        <taxon>Ampullariidae</taxon>
        <taxon>Pomacea</taxon>
    </lineage>
</organism>
<evidence type="ECO:0000256" key="16">
    <source>
        <dbReference type="RuleBase" id="RU003431"/>
    </source>
</evidence>
<feature type="coiled-coil region" evidence="17">
    <location>
        <begin position="764"/>
        <end position="802"/>
    </location>
</feature>
<comment type="subcellular location">
    <subcellularLocation>
        <location evidence="2">Cell membrane</location>
        <topology evidence="2">Single-pass type I membrane protein</topology>
    </subcellularLocation>
</comment>
<keyword evidence="7" id="KW-0547">Nucleotide-binding</keyword>
<dbReference type="Gene3D" id="6.10.250.780">
    <property type="match status" value="1"/>
</dbReference>
<dbReference type="GO" id="GO:0004016">
    <property type="term" value="F:adenylate cyclase activity"/>
    <property type="evidence" value="ECO:0007669"/>
    <property type="project" value="TreeGrafter"/>
</dbReference>
<evidence type="ECO:0000256" key="14">
    <source>
        <dbReference type="ARBA" id="ARBA00023293"/>
    </source>
</evidence>
<dbReference type="GO" id="GO:0005524">
    <property type="term" value="F:ATP binding"/>
    <property type="evidence" value="ECO:0007669"/>
    <property type="project" value="InterPro"/>
</dbReference>
<dbReference type="InterPro" id="IPR050401">
    <property type="entry name" value="Cyclic_nucleotide_synthase"/>
</dbReference>
<dbReference type="InterPro" id="IPR011645">
    <property type="entry name" value="HNOB_dom_associated"/>
</dbReference>
<evidence type="ECO:0000256" key="6">
    <source>
        <dbReference type="ARBA" id="ARBA00022729"/>
    </source>
</evidence>
<evidence type="ECO:0000256" key="15">
    <source>
        <dbReference type="RuleBase" id="RU000405"/>
    </source>
</evidence>
<evidence type="ECO:0000256" key="12">
    <source>
        <dbReference type="ARBA" id="ARBA00023180"/>
    </source>
</evidence>
<dbReference type="SMART" id="SM00044">
    <property type="entry name" value="CYCc"/>
    <property type="match status" value="1"/>
</dbReference>
<dbReference type="InterPro" id="IPR011009">
    <property type="entry name" value="Kinase-like_dom_sf"/>
</dbReference>
<gene>
    <name evidence="20" type="ORF">C0Q70_00945</name>
</gene>
<dbReference type="EMBL" id="PZQS01000001">
    <property type="protein sequence ID" value="PVD38333.1"/>
    <property type="molecule type" value="Genomic_DNA"/>
</dbReference>
<dbReference type="Gene3D" id="3.30.70.1230">
    <property type="entry name" value="Nucleotide cyclase"/>
    <property type="match status" value="1"/>
</dbReference>
<dbReference type="Gene3D" id="1.10.510.10">
    <property type="entry name" value="Transferase(Phosphotransferase) domain 1"/>
    <property type="match status" value="1"/>
</dbReference>
<evidence type="ECO:0000256" key="4">
    <source>
        <dbReference type="ARBA" id="ARBA00022475"/>
    </source>
</evidence>
<keyword evidence="4" id="KW-1003">Cell membrane</keyword>
<dbReference type="PROSITE" id="PS50011">
    <property type="entry name" value="PROTEIN_KINASE_DOM"/>
    <property type="match status" value="1"/>
</dbReference>
<keyword evidence="6" id="KW-0732">Signal</keyword>
<dbReference type="PROSITE" id="PS00452">
    <property type="entry name" value="GUANYLATE_CYCLASE_1"/>
    <property type="match status" value="1"/>
</dbReference>
<evidence type="ECO:0000256" key="7">
    <source>
        <dbReference type="ARBA" id="ARBA00022741"/>
    </source>
</evidence>
<dbReference type="SUPFAM" id="SSF56112">
    <property type="entry name" value="Protein kinase-like (PK-like)"/>
    <property type="match status" value="1"/>
</dbReference>
<dbReference type="GO" id="GO:0035556">
    <property type="term" value="P:intracellular signal transduction"/>
    <property type="evidence" value="ECO:0007669"/>
    <property type="project" value="InterPro"/>
</dbReference>
<dbReference type="FunFam" id="3.30.70.1230:FF:000115">
    <property type="entry name" value="Soluble guanylate cyclase gcy-35"/>
    <property type="match status" value="1"/>
</dbReference>
<dbReference type="PROSITE" id="PS50125">
    <property type="entry name" value="GUANYLATE_CYCLASE_2"/>
    <property type="match status" value="1"/>
</dbReference>
<evidence type="ECO:0000256" key="13">
    <source>
        <dbReference type="ARBA" id="ARBA00023239"/>
    </source>
</evidence>
<dbReference type="InterPro" id="IPR001828">
    <property type="entry name" value="ANF_lig-bd_rcpt"/>
</dbReference>
<name>A0A2T7PY36_POMCA</name>
<keyword evidence="14 16" id="KW-0141">cGMP biosynthesis</keyword>
<dbReference type="GO" id="GO:0005525">
    <property type="term" value="F:GTP binding"/>
    <property type="evidence" value="ECO:0007669"/>
    <property type="project" value="UniProtKB-KW"/>
</dbReference>
<accession>A0A2T7PY36</accession>
<dbReference type="SUPFAM" id="SSF53822">
    <property type="entry name" value="Periplasmic binding protein-like I"/>
    <property type="match status" value="1"/>
</dbReference>
<dbReference type="PANTHER" id="PTHR11920:SF494">
    <property type="entry name" value="ATRIAL NATRIURETIC PEPTIDE RECEPTOR 2"/>
    <property type="match status" value="1"/>
</dbReference>
<comment type="similarity">
    <text evidence="15">Belongs to the adenylyl cyclase class-4/guanylyl cyclase family.</text>
</comment>
<evidence type="ECO:0000256" key="17">
    <source>
        <dbReference type="SAM" id="Coils"/>
    </source>
</evidence>
<keyword evidence="13 15" id="KW-0456">Lyase</keyword>
<dbReference type="Pfam" id="PF07701">
    <property type="entry name" value="HNOBA"/>
    <property type="match status" value="1"/>
</dbReference>
<dbReference type="InterPro" id="IPR029787">
    <property type="entry name" value="Nucleotide_cyclase"/>
</dbReference>
<dbReference type="Gene3D" id="3.40.50.2300">
    <property type="match status" value="2"/>
</dbReference>
<proteinExistence type="inferred from homology"/>
<feature type="domain" description="Guanylate cyclase" evidence="19">
    <location>
        <begin position="802"/>
        <end position="935"/>
    </location>
</feature>
<evidence type="ECO:0000256" key="9">
    <source>
        <dbReference type="ARBA" id="ARBA00023134"/>
    </source>
</evidence>
<dbReference type="PANTHER" id="PTHR11920">
    <property type="entry name" value="GUANYLYL CYCLASE"/>
    <property type="match status" value="1"/>
</dbReference>
<keyword evidence="11" id="KW-0675">Receptor</keyword>
<keyword evidence="8" id="KW-1133">Transmembrane helix</keyword>
<dbReference type="InterPro" id="IPR018297">
    <property type="entry name" value="A/G_cyclase_CS"/>
</dbReference>
<evidence type="ECO:0000256" key="5">
    <source>
        <dbReference type="ARBA" id="ARBA00022692"/>
    </source>
</evidence>
<dbReference type="InterPro" id="IPR001170">
    <property type="entry name" value="ANPR/GUC"/>
</dbReference>
<dbReference type="Pfam" id="PF00211">
    <property type="entry name" value="Guanylate_cyc"/>
    <property type="match status" value="1"/>
</dbReference>
<feature type="domain" description="Protein kinase" evidence="18">
    <location>
        <begin position="483"/>
        <end position="764"/>
    </location>
</feature>
<evidence type="ECO:0000256" key="3">
    <source>
        <dbReference type="ARBA" id="ARBA00012202"/>
    </source>
</evidence>
<evidence type="ECO:0000256" key="2">
    <source>
        <dbReference type="ARBA" id="ARBA00004251"/>
    </source>
</evidence>
<evidence type="ECO:0000259" key="18">
    <source>
        <dbReference type="PROSITE" id="PS50011"/>
    </source>
</evidence>
<evidence type="ECO:0000256" key="10">
    <source>
        <dbReference type="ARBA" id="ARBA00023136"/>
    </source>
</evidence>
<dbReference type="Gene3D" id="3.30.200.20">
    <property type="entry name" value="Phosphorylase Kinase, domain 1"/>
    <property type="match status" value="1"/>
</dbReference>
<evidence type="ECO:0000256" key="11">
    <source>
        <dbReference type="ARBA" id="ARBA00023170"/>
    </source>
</evidence>
<dbReference type="GO" id="GO:0004383">
    <property type="term" value="F:guanylate cyclase activity"/>
    <property type="evidence" value="ECO:0007669"/>
    <property type="project" value="UniProtKB-EC"/>
</dbReference>
<keyword evidence="21" id="KW-1185">Reference proteome</keyword>
<reference evidence="20 21" key="1">
    <citation type="submission" date="2018-04" db="EMBL/GenBank/DDBJ databases">
        <title>The genome of golden apple snail Pomacea canaliculata provides insight into stress tolerance and invasive adaptation.</title>
        <authorList>
            <person name="Liu C."/>
            <person name="Liu B."/>
            <person name="Ren Y."/>
            <person name="Zhang Y."/>
            <person name="Wang H."/>
            <person name="Li S."/>
            <person name="Jiang F."/>
            <person name="Yin L."/>
            <person name="Zhang G."/>
            <person name="Qian W."/>
            <person name="Fan W."/>
        </authorList>
    </citation>
    <scope>NUCLEOTIDE SEQUENCE [LARGE SCALE GENOMIC DNA]</scope>
    <source>
        <strain evidence="20">SZHN2017</strain>
        <tissue evidence="20">Muscle</tissue>
    </source>
</reference>
<comment type="catalytic activity">
    <reaction evidence="1 16">
        <text>GTP = 3',5'-cyclic GMP + diphosphate</text>
        <dbReference type="Rhea" id="RHEA:13665"/>
        <dbReference type="ChEBI" id="CHEBI:33019"/>
        <dbReference type="ChEBI" id="CHEBI:37565"/>
        <dbReference type="ChEBI" id="CHEBI:57746"/>
        <dbReference type="EC" id="4.6.1.2"/>
    </reaction>
</comment>
<dbReference type="Pfam" id="PF01094">
    <property type="entry name" value="ANF_receptor"/>
    <property type="match status" value="1"/>
</dbReference>
<dbReference type="Pfam" id="PF07714">
    <property type="entry name" value="PK_Tyr_Ser-Thr"/>
    <property type="match status" value="1"/>
</dbReference>
<dbReference type="InterPro" id="IPR001054">
    <property type="entry name" value="A/G_cyclase"/>
</dbReference>
<dbReference type="AlphaFoldDB" id="A0A2T7PY36"/>
<dbReference type="CDD" id="cd06352">
    <property type="entry name" value="PBP1_NPR_GC-like"/>
    <property type="match status" value="1"/>
</dbReference>
<dbReference type="EC" id="4.6.1.2" evidence="3 16"/>
<keyword evidence="17" id="KW-0175">Coiled coil</keyword>
<dbReference type="InterPro" id="IPR000719">
    <property type="entry name" value="Prot_kinase_dom"/>
</dbReference>
<evidence type="ECO:0000313" key="21">
    <source>
        <dbReference type="Proteomes" id="UP000245119"/>
    </source>
</evidence>
<dbReference type="GO" id="GO:0004672">
    <property type="term" value="F:protein kinase activity"/>
    <property type="evidence" value="ECO:0007669"/>
    <property type="project" value="InterPro"/>
</dbReference>
<dbReference type="CDD" id="cd07302">
    <property type="entry name" value="CHD"/>
    <property type="match status" value="1"/>
</dbReference>
<dbReference type="InterPro" id="IPR028082">
    <property type="entry name" value="Peripla_BP_I"/>
</dbReference>
<evidence type="ECO:0000313" key="20">
    <source>
        <dbReference type="EMBL" id="PVD38333.1"/>
    </source>
</evidence>
<sequence length="991" mass="111083">MTRPSSPLLLDDDISKKLLLCLLLTWMLRKAGGDRYKARIVTIEVSDQNSSLSFEISRSGPAIKLAIEQSQALYNDTVELLWEFRAGSCGPEVVGAVAADVYYTTGVDVFIGPGCSKAVMPLAHMANSWNLPIITPVGNTEIIGNKNQFPRLTRTSYFMQGQFADVVVFLMEEYLWNTVAVINDQGTLFYDLLGLTFDQILDGEESTREDLTWRRIPFTLSAIDDRDDFNIYLKEASRFARVIICLLDLMASRELLLAAHALGYTSGDYVFILPGLTEMPTMDLWKRNNTEEDKLARQAFESVILLVLAQPLAVPLDHFKKLMRRSSLEQYGYDYGNKEPETSVVIYYESVMMYTHVLNETLSAGGNPKDGIAMTKKMWNRTFQGLAGPLVVNEMGDRVSDIVVVDLNPSTGNFEVGLFTVRLKTETYVVSFPLSVLVYRVENRSWQRQGTNGIFWPNGKGPPLNIPLCGFRNENCDVKELEKAELAFINQSVIGSIVSLQSRARRPSSSSKQNRDPDSGIAIFKGQHVRLRRLAVKKPVISGCVLQEFKLVQEISAPNLVRVLGAYLEEPPFALVTEFCPKGTLQVTFVVYCLGLTVTGRMHALEKKIHNTGLAYIHASPVQHHGRLSSATCLIDNRFTNLNLSLAECLWRAPEILRGNAPSRGTREGDIYSFAIVLSEIVTRSSPYEHEADYLTLDEILERLKRGGEHEFRPSADVPANLSEFRALMTSCWGEDSRTRPTVVWVKKQLKGMAAKCGQSANFLDNLLRRMELYASNLEKMVEEKTEELAEEKKKADALLYEILPRGIADRLKRGLAVEAEHYECVVDLLNDLYSTFDATLEGFDVYKIETIGDAYMVVSGLPHRNGNLHAQQIARVSLALRDVISVFKIRHRPKEKLQLRIGLHSGSVCAGVVGRKMPRYCLFGDTVNTASRMESNGEAMKIHMSGKTCELLQTFGTFDIATRGEVIIKGKGLMTTYWLLGEKKQRAAYP</sequence>
<evidence type="ECO:0000256" key="1">
    <source>
        <dbReference type="ARBA" id="ARBA00001436"/>
    </source>
</evidence>
<comment type="caution">
    <text evidence="20">The sequence shown here is derived from an EMBL/GenBank/DDBJ whole genome shotgun (WGS) entry which is preliminary data.</text>
</comment>